<evidence type="ECO:0000256" key="10">
    <source>
        <dbReference type="ARBA" id="ARBA00023136"/>
    </source>
</evidence>
<keyword evidence="7 12" id="KW-0133">Cell shape</keyword>
<feature type="domain" description="Glycosyl transferase family 51" evidence="14">
    <location>
        <begin position="151"/>
        <end position="264"/>
    </location>
</feature>
<keyword evidence="2 12" id="KW-1003">Cell membrane</keyword>
<dbReference type="AlphaFoldDB" id="A0A221KIJ1"/>
<organism evidence="15 16">
    <name type="scientific">Vitreoscilla filiformis</name>
    <dbReference type="NCBI Taxonomy" id="63"/>
    <lineage>
        <taxon>Bacteria</taxon>
        <taxon>Pseudomonadati</taxon>
        <taxon>Pseudomonadota</taxon>
        <taxon>Betaproteobacteria</taxon>
        <taxon>Neisseriales</taxon>
        <taxon>Neisseriaceae</taxon>
        <taxon>Vitreoscilla</taxon>
    </lineage>
</organism>
<comment type="catalytic activity">
    <reaction evidence="12">
        <text>[GlcNAc-(1-&gt;4)-Mur2Ac(oyl-L-Ala-gamma-D-Glu-L-Lys-D-Ala-D-Ala)](n)-di-trans,octa-cis-undecaprenyl diphosphate + beta-D-GlcNAc-(1-&gt;4)-Mur2Ac(oyl-L-Ala-gamma-D-Glu-L-Lys-D-Ala-D-Ala)-di-trans,octa-cis-undecaprenyl diphosphate = [GlcNAc-(1-&gt;4)-Mur2Ac(oyl-L-Ala-gamma-D-Glu-L-Lys-D-Ala-D-Ala)](n+1)-di-trans,octa-cis-undecaprenyl diphosphate + di-trans,octa-cis-undecaprenyl diphosphate + H(+)</text>
        <dbReference type="Rhea" id="RHEA:23708"/>
        <dbReference type="Rhea" id="RHEA-COMP:9602"/>
        <dbReference type="Rhea" id="RHEA-COMP:9603"/>
        <dbReference type="ChEBI" id="CHEBI:15378"/>
        <dbReference type="ChEBI" id="CHEBI:58405"/>
        <dbReference type="ChEBI" id="CHEBI:60033"/>
        <dbReference type="ChEBI" id="CHEBI:78435"/>
        <dbReference type="EC" id="2.4.99.28"/>
    </reaction>
</comment>
<feature type="coiled-coil region" evidence="13">
    <location>
        <begin position="110"/>
        <end position="137"/>
    </location>
</feature>
<comment type="pathway">
    <text evidence="12">Cell wall biogenesis; peptidoglycan biosynthesis.</text>
</comment>
<dbReference type="GO" id="GO:0005886">
    <property type="term" value="C:plasma membrane"/>
    <property type="evidence" value="ECO:0007669"/>
    <property type="project" value="UniProtKB-SubCell"/>
</dbReference>
<accession>A0A221KIJ1</accession>
<dbReference type="Pfam" id="PF00912">
    <property type="entry name" value="Transgly"/>
    <property type="match status" value="2"/>
</dbReference>
<comment type="function">
    <text evidence="12">Peptidoglycan polymerase that catalyzes glycan chain elongation from lipid-linked precursors.</text>
</comment>
<dbReference type="Proteomes" id="UP000199729">
    <property type="component" value="Chromosome"/>
</dbReference>
<dbReference type="UniPathway" id="UPA00219"/>
<keyword evidence="4 12" id="KW-0328">Glycosyltransferase</keyword>
<evidence type="ECO:0000256" key="9">
    <source>
        <dbReference type="ARBA" id="ARBA00022989"/>
    </source>
</evidence>
<dbReference type="EC" id="2.4.99.28" evidence="12"/>
<dbReference type="RefSeq" id="WP_089417733.1">
    <property type="nucleotide sequence ID" value="NZ_CP022423.1"/>
</dbReference>
<proteinExistence type="inferred from homology"/>
<dbReference type="Gene3D" id="1.10.3810.10">
    <property type="entry name" value="Biosynthetic peptidoglycan transglycosylase-like"/>
    <property type="match status" value="1"/>
</dbReference>
<keyword evidence="3 12" id="KW-0997">Cell inner membrane</keyword>
<evidence type="ECO:0000256" key="12">
    <source>
        <dbReference type="HAMAP-Rule" id="MF_00766"/>
    </source>
</evidence>
<evidence type="ECO:0000256" key="6">
    <source>
        <dbReference type="ARBA" id="ARBA00022692"/>
    </source>
</evidence>
<evidence type="ECO:0000259" key="14">
    <source>
        <dbReference type="Pfam" id="PF00912"/>
    </source>
</evidence>
<name>A0A221KIJ1_VITFI</name>
<keyword evidence="6 12" id="KW-0812">Transmembrane</keyword>
<evidence type="ECO:0000256" key="4">
    <source>
        <dbReference type="ARBA" id="ARBA00022676"/>
    </source>
</evidence>
<dbReference type="HAMAP" id="MF_00766">
    <property type="entry name" value="PGT_MtgA"/>
    <property type="match status" value="1"/>
</dbReference>
<dbReference type="KEGG" id="vff:VITFI_CDS3085"/>
<dbReference type="InterPro" id="IPR023346">
    <property type="entry name" value="Lysozyme-like_dom_sf"/>
</dbReference>
<sequence>MALPTLSPPRPTPRVLFWQALRLIGLLLLCGVCLQLYFVVRVALMIVIDPQSTTFERSEIWRLMREPDTALQWRQTWVADSGLSVHLKRAVISSEDASFIEHNGVDWDALRNAWERNRRAEARAERLNQQLERRQEATGQTSPNKVSAKIIGGSTITQQLAKNLFLSGERTSMRKAQEFLITFMLEGLLSKRRILTIYLNHVEWGEGVFGAEAAAQRYFRAAAHQLNPSQAARLAVMLPAPKRFEKQPRSPYLNNRTALIIGRMGAADLP</sequence>
<comment type="similarity">
    <text evidence="12">Belongs to the glycosyltransferase 51 family.</text>
</comment>
<keyword evidence="9 12" id="KW-1133">Transmembrane helix</keyword>
<evidence type="ECO:0000256" key="13">
    <source>
        <dbReference type="SAM" id="Coils"/>
    </source>
</evidence>
<keyword evidence="16" id="KW-1185">Reference proteome</keyword>
<evidence type="ECO:0000313" key="16">
    <source>
        <dbReference type="Proteomes" id="UP000199729"/>
    </source>
</evidence>
<evidence type="ECO:0000256" key="8">
    <source>
        <dbReference type="ARBA" id="ARBA00022984"/>
    </source>
</evidence>
<reference evidence="15 16" key="1">
    <citation type="submission" date="2017-07" db="EMBL/GenBank/DDBJ databases">
        <title>Complete Genome Sequence of the cosmetic ferment Vitreoscilla filiformis (ATCC15551).</title>
        <authorList>
            <person name="Contreras S."/>
            <person name="Sagory-Zalkind P."/>
            <person name="Blanquart H."/>
            <person name="Iltis A."/>
            <person name="Morand S.C."/>
        </authorList>
    </citation>
    <scope>NUCLEOTIDE SEQUENCE [LARGE SCALE GENOMIC DNA]</scope>
    <source>
        <strain evidence="15 16">ATCC 15551</strain>
    </source>
</reference>
<protein>
    <recommendedName>
        <fullName evidence="12">Biosynthetic peptidoglycan transglycosylase</fullName>
        <ecNumber evidence="12">2.4.99.28</ecNumber>
    </recommendedName>
    <alternativeName>
        <fullName evidence="12">Glycan polymerase</fullName>
    </alternativeName>
    <alternativeName>
        <fullName evidence="12">Peptidoglycan glycosyltransferase MtgA</fullName>
        <shortName evidence="12">PGT</shortName>
    </alternativeName>
</protein>
<gene>
    <name evidence="12" type="primary">mtgA</name>
    <name evidence="15" type="ORF">VITFI_CDS3085</name>
</gene>
<dbReference type="InterPro" id="IPR011812">
    <property type="entry name" value="Pep_trsgly"/>
</dbReference>
<dbReference type="SUPFAM" id="SSF53955">
    <property type="entry name" value="Lysozyme-like"/>
    <property type="match status" value="1"/>
</dbReference>
<dbReference type="OrthoDB" id="9766909at2"/>
<keyword evidence="11 12" id="KW-0961">Cell wall biogenesis/degradation</keyword>
<dbReference type="GO" id="GO:0008360">
    <property type="term" value="P:regulation of cell shape"/>
    <property type="evidence" value="ECO:0007669"/>
    <property type="project" value="UniProtKB-KW"/>
</dbReference>
<dbReference type="GO" id="GO:0008955">
    <property type="term" value="F:peptidoglycan glycosyltransferase activity"/>
    <property type="evidence" value="ECO:0007669"/>
    <property type="project" value="UniProtKB-UniRule"/>
</dbReference>
<feature type="domain" description="Glycosyl transferase family 51" evidence="14">
    <location>
        <begin position="74"/>
        <end position="145"/>
    </location>
</feature>
<evidence type="ECO:0000256" key="11">
    <source>
        <dbReference type="ARBA" id="ARBA00023316"/>
    </source>
</evidence>
<dbReference type="InterPro" id="IPR036950">
    <property type="entry name" value="PBP_transglycosylase"/>
</dbReference>
<comment type="subcellular location">
    <subcellularLocation>
        <location evidence="1 12">Cell inner membrane</location>
        <topology evidence="1 12">Single-pass membrane protein</topology>
    </subcellularLocation>
</comment>
<evidence type="ECO:0000313" key="15">
    <source>
        <dbReference type="EMBL" id="ASM78862.1"/>
    </source>
</evidence>
<evidence type="ECO:0000256" key="5">
    <source>
        <dbReference type="ARBA" id="ARBA00022679"/>
    </source>
</evidence>
<dbReference type="PANTHER" id="PTHR30400:SF0">
    <property type="entry name" value="BIOSYNTHETIC PEPTIDOGLYCAN TRANSGLYCOSYLASE"/>
    <property type="match status" value="1"/>
</dbReference>
<feature type="transmembrane region" description="Helical" evidence="12">
    <location>
        <begin position="20"/>
        <end position="48"/>
    </location>
</feature>
<evidence type="ECO:0000256" key="2">
    <source>
        <dbReference type="ARBA" id="ARBA00022475"/>
    </source>
</evidence>
<evidence type="ECO:0000256" key="7">
    <source>
        <dbReference type="ARBA" id="ARBA00022960"/>
    </source>
</evidence>
<dbReference type="GO" id="GO:0009252">
    <property type="term" value="P:peptidoglycan biosynthetic process"/>
    <property type="evidence" value="ECO:0007669"/>
    <property type="project" value="UniProtKB-UniRule"/>
</dbReference>
<dbReference type="InterPro" id="IPR001264">
    <property type="entry name" value="Glyco_trans_51"/>
</dbReference>
<evidence type="ECO:0000256" key="1">
    <source>
        <dbReference type="ARBA" id="ARBA00004377"/>
    </source>
</evidence>
<evidence type="ECO:0000256" key="3">
    <source>
        <dbReference type="ARBA" id="ARBA00022519"/>
    </source>
</evidence>
<keyword evidence="5 12" id="KW-0808">Transferase</keyword>
<dbReference type="GO" id="GO:0009274">
    <property type="term" value="C:peptidoglycan-based cell wall"/>
    <property type="evidence" value="ECO:0007669"/>
    <property type="project" value="InterPro"/>
</dbReference>
<keyword evidence="10 12" id="KW-0472">Membrane</keyword>
<dbReference type="GO" id="GO:0016763">
    <property type="term" value="F:pentosyltransferase activity"/>
    <property type="evidence" value="ECO:0007669"/>
    <property type="project" value="InterPro"/>
</dbReference>
<dbReference type="EMBL" id="CP022423">
    <property type="protein sequence ID" value="ASM78862.1"/>
    <property type="molecule type" value="Genomic_DNA"/>
</dbReference>
<keyword evidence="8 12" id="KW-0573">Peptidoglycan synthesis</keyword>
<dbReference type="GO" id="GO:0071555">
    <property type="term" value="P:cell wall organization"/>
    <property type="evidence" value="ECO:0007669"/>
    <property type="project" value="UniProtKB-KW"/>
</dbReference>
<keyword evidence="13" id="KW-0175">Coiled coil</keyword>
<dbReference type="PANTHER" id="PTHR30400">
    <property type="entry name" value="MONOFUNCTIONAL BIOSYNTHETIC PEPTIDOGLYCAN TRANSGLYCOSYLASE"/>
    <property type="match status" value="1"/>
</dbReference>